<evidence type="ECO:0000256" key="1">
    <source>
        <dbReference type="ARBA" id="ARBA00001561"/>
    </source>
</evidence>
<dbReference type="InterPro" id="IPR050695">
    <property type="entry name" value="N-acetylmuramoyl_amidase_3"/>
</dbReference>
<evidence type="ECO:0000259" key="5">
    <source>
        <dbReference type="SMART" id="SM00646"/>
    </source>
</evidence>
<evidence type="ECO:0000313" key="6">
    <source>
        <dbReference type="EMBL" id="MBF1163439.1"/>
    </source>
</evidence>
<reference evidence="6" key="1">
    <citation type="submission" date="2020-04" db="EMBL/GenBank/DDBJ databases">
        <title>Deep metagenomics examines the oral microbiome during advanced dental caries in children, revealing novel taxa and co-occurrences with host molecules.</title>
        <authorList>
            <person name="Baker J.L."/>
            <person name="Morton J.T."/>
            <person name="Dinis M."/>
            <person name="Alvarez R."/>
            <person name="Tran N.C."/>
            <person name="Knight R."/>
            <person name="Edlund A."/>
        </authorList>
    </citation>
    <scope>NUCLEOTIDE SEQUENCE</scope>
    <source>
        <strain evidence="6">JCVI_32_bin.24</strain>
    </source>
</reference>
<dbReference type="GO" id="GO:0009253">
    <property type="term" value="P:peptidoglycan catabolic process"/>
    <property type="evidence" value="ECO:0007669"/>
    <property type="project" value="InterPro"/>
</dbReference>
<organism evidence="6 7">
    <name type="scientific">Dechloromonas agitata</name>
    <dbReference type="NCBI Taxonomy" id="73030"/>
    <lineage>
        <taxon>Bacteria</taxon>
        <taxon>Pseudomonadati</taxon>
        <taxon>Pseudomonadota</taxon>
        <taxon>Betaproteobacteria</taxon>
        <taxon>Rhodocyclales</taxon>
        <taxon>Azonexaceae</taxon>
        <taxon>Dechloromonas</taxon>
    </lineage>
</organism>
<gene>
    <name evidence="6" type="ORF">HXL68_00215</name>
</gene>
<dbReference type="Pfam" id="PF01520">
    <property type="entry name" value="Amidase_3"/>
    <property type="match status" value="1"/>
</dbReference>
<dbReference type="PANTHER" id="PTHR30404:SF0">
    <property type="entry name" value="N-ACETYLMURAMOYL-L-ALANINE AMIDASE AMIC"/>
    <property type="match status" value="1"/>
</dbReference>
<dbReference type="AlphaFoldDB" id="A0A930FXP1"/>
<evidence type="ECO:0000256" key="2">
    <source>
        <dbReference type="ARBA" id="ARBA00011901"/>
    </source>
</evidence>
<keyword evidence="4" id="KW-0732">Signal</keyword>
<evidence type="ECO:0000313" key="7">
    <source>
        <dbReference type="Proteomes" id="UP000718593"/>
    </source>
</evidence>
<sequence length="243" mass="26517">MKILLSMAVLFLALPALSLAAAPLVAVDVGHGIQNGGAISARGRHEFEFNREFAGRLADTLRQHDLGVREVNFDGRIASLPARPEAAAGSDFFISIHHDSIGEAWLLPWEWEGQPQTHTEVKRGYGIFVSAQNPDLATSLRCASTIGALLRRAGFEPSTWHARKHVAADAPNGVWYYDNLVVLYRTTLPAVLFEAGVIKHKEEEMELRDPERQARMADTVATGIAACLFVRDVPPTTGVQGGK</sequence>
<dbReference type="PANTHER" id="PTHR30404">
    <property type="entry name" value="N-ACETYLMURAMOYL-L-ALANINE AMIDASE"/>
    <property type="match status" value="1"/>
</dbReference>
<evidence type="ECO:0000256" key="3">
    <source>
        <dbReference type="ARBA" id="ARBA00022801"/>
    </source>
</evidence>
<feature type="chain" id="PRO_5038130223" description="N-acetylmuramoyl-L-alanine amidase" evidence="4">
    <location>
        <begin position="21"/>
        <end position="243"/>
    </location>
</feature>
<dbReference type="Proteomes" id="UP000718593">
    <property type="component" value="Unassembled WGS sequence"/>
</dbReference>
<dbReference type="Gene3D" id="3.40.630.40">
    <property type="entry name" value="Zn-dependent exopeptidases"/>
    <property type="match status" value="1"/>
</dbReference>
<dbReference type="EMBL" id="JABZMI010000001">
    <property type="protein sequence ID" value="MBF1163439.1"/>
    <property type="molecule type" value="Genomic_DNA"/>
</dbReference>
<evidence type="ECO:0000256" key="4">
    <source>
        <dbReference type="SAM" id="SignalP"/>
    </source>
</evidence>
<proteinExistence type="predicted"/>
<dbReference type="GO" id="GO:0030288">
    <property type="term" value="C:outer membrane-bounded periplasmic space"/>
    <property type="evidence" value="ECO:0007669"/>
    <property type="project" value="TreeGrafter"/>
</dbReference>
<comment type="catalytic activity">
    <reaction evidence="1">
        <text>Hydrolyzes the link between N-acetylmuramoyl residues and L-amino acid residues in certain cell-wall glycopeptides.</text>
        <dbReference type="EC" id="3.5.1.28"/>
    </reaction>
</comment>
<keyword evidence="3" id="KW-0378">Hydrolase</keyword>
<comment type="caution">
    <text evidence="6">The sequence shown here is derived from an EMBL/GenBank/DDBJ whole genome shotgun (WGS) entry which is preliminary data.</text>
</comment>
<name>A0A930FXP1_9RHOO</name>
<feature type="domain" description="MurNAc-LAA" evidence="5">
    <location>
        <begin position="84"/>
        <end position="225"/>
    </location>
</feature>
<dbReference type="GO" id="GO:0008745">
    <property type="term" value="F:N-acetylmuramoyl-L-alanine amidase activity"/>
    <property type="evidence" value="ECO:0007669"/>
    <property type="project" value="UniProtKB-EC"/>
</dbReference>
<accession>A0A930FXP1</accession>
<dbReference type="CDD" id="cd02696">
    <property type="entry name" value="MurNAc-LAA"/>
    <property type="match status" value="1"/>
</dbReference>
<protein>
    <recommendedName>
        <fullName evidence="2">N-acetylmuramoyl-L-alanine amidase</fullName>
        <ecNumber evidence="2">3.5.1.28</ecNumber>
    </recommendedName>
</protein>
<dbReference type="SUPFAM" id="SSF53187">
    <property type="entry name" value="Zn-dependent exopeptidases"/>
    <property type="match status" value="1"/>
</dbReference>
<dbReference type="InterPro" id="IPR002508">
    <property type="entry name" value="MurNAc-LAA_cat"/>
</dbReference>
<dbReference type="SMART" id="SM00646">
    <property type="entry name" value="Ami_3"/>
    <property type="match status" value="1"/>
</dbReference>
<dbReference type="EC" id="3.5.1.28" evidence="2"/>
<feature type="signal peptide" evidence="4">
    <location>
        <begin position="1"/>
        <end position="20"/>
    </location>
</feature>